<dbReference type="Proteomes" id="UP000187166">
    <property type="component" value="Unassembled WGS sequence"/>
</dbReference>
<organism evidence="3 4">
    <name type="scientific">Peptoniphilus porci</name>
    <dbReference type="NCBI Taxonomy" id="2652280"/>
    <lineage>
        <taxon>Bacteria</taxon>
        <taxon>Bacillati</taxon>
        <taxon>Bacillota</taxon>
        <taxon>Tissierellia</taxon>
        <taxon>Tissierellales</taxon>
        <taxon>Peptoniphilaceae</taxon>
        <taxon>Peptoniphilus</taxon>
    </lineage>
</organism>
<gene>
    <name evidence="3" type="ORF">BIV18_06605</name>
</gene>
<dbReference type="EMBL" id="MJIH01000001">
    <property type="protein sequence ID" value="OLR65206.1"/>
    <property type="molecule type" value="Genomic_DNA"/>
</dbReference>
<evidence type="ECO:0000313" key="4">
    <source>
        <dbReference type="Proteomes" id="UP000187166"/>
    </source>
</evidence>
<dbReference type="PANTHER" id="PTHR45526">
    <property type="entry name" value="TRANSCRIPTIONAL REGULATORY PROTEIN DPIA"/>
    <property type="match status" value="1"/>
</dbReference>
<feature type="modified residue" description="4-aspartylphosphate" evidence="1">
    <location>
        <position position="55"/>
    </location>
</feature>
<dbReference type="Gene3D" id="3.40.50.2300">
    <property type="match status" value="1"/>
</dbReference>
<dbReference type="InterPro" id="IPR011006">
    <property type="entry name" value="CheY-like_superfamily"/>
</dbReference>
<dbReference type="CDD" id="cd00156">
    <property type="entry name" value="REC"/>
    <property type="match status" value="1"/>
</dbReference>
<dbReference type="InterPro" id="IPR001789">
    <property type="entry name" value="Sig_transdc_resp-reg_receiver"/>
</dbReference>
<evidence type="ECO:0000259" key="2">
    <source>
        <dbReference type="PROSITE" id="PS50110"/>
    </source>
</evidence>
<proteinExistence type="predicted"/>
<name>A0A1U7M0X5_9FIRM</name>
<dbReference type="AlphaFoldDB" id="A0A1U7M0X5"/>
<dbReference type="InterPro" id="IPR036390">
    <property type="entry name" value="WH_DNA-bd_sf"/>
</dbReference>
<dbReference type="SUPFAM" id="SSF46785">
    <property type="entry name" value="Winged helix' DNA-binding domain"/>
    <property type="match status" value="1"/>
</dbReference>
<feature type="domain" description="Response regulatory" evidence="2">
    <location>
        <begin position="6"/>
        <end position="120"/>
    </location>
</feature>
<dbReference type="PROSITE" id="PS50110">
    <property type="entry name" value="RESPONSE_REGULATORY"/>
    <property type="match status" value="1"/>
</dbReference>
<sequence length="221" mass="25246">MKNEITILSIDDDKSICFGISAIIKSQGWKSIVAYNVDDGIKSLIKYKPTLILLDYRMPFKSGIVGIEEIRKIDKDVPIIMLTVDDNQNVANKCLSIGANDFAIKPIKAPDLISRINVHLKLLEINKLNYNNSKSKVRNLYPLDKGISESTLKKVLTILYQNKKFITVDYLSNESGLSLQSTYRYLQFLTDNDIVIVKNVFGKIGRPKKFYILKEYKKVDF</sequence>
<dbReference type="STRING" id="1465756.BIV18_06605"/>
<accession>A0A1U7M0X5</accession>
<dbReference type="Pfam" id="PF00072">
    <property type="entry name" value="Response_reg"/>
    <property type="match status" value="1"/>
</dbReference>
<dbReference type="GO" id="GO:0000156">
    <property type="term" value="F:phosphorelay response regulator activity"/>
    <property type="evidence" value="ECO:0007669"/>
    <property type="project" value="TreeGrafter"/>
</dbReference>
<reference evidence="3 4" key="1">
    <citation type="journal article" date="2016" name="Appl. Environ. Microbiol.">
        <title>Function and Phylogeny of Bacterial Butyryl Coenzyme A:Acetate Transferases and Their Diversity in the Proximal Colon of Swine.</title>
        <authorList>
            <person name="Trachsel J."/>
            <person name="Bayles D.O."/>
            <person name="Looft T."/>
            <person name="Levine U.Y."/>
            <person name="Allen H.K."/>
        </authorList>
    </citation>
    <scope>NUCLEOTIDE SEQUENCE [LARGE SCALE GENOMIC DNA]</scope>
    <source>
        <strain evidence="3 4">35-6-1</strain>
    </source>
</reference>
<dbReference type="InterPro" id="IPR051271">
    <property type="entry name" value="2C-system_Tx_regulators"/>
</dbReference>
<dbReference type="SMART" id="SM00448">
    <property type="entry name" value="REC"/>
    <property type="match status" value="1"/>
</dbReference>
<dbReference type="PANTHER" id="PTHR45526:SF1">
    <property type="entry name" value="TRANSCRIPTIONAL REGULATORY PROTEIN DCUR-RELATED"/>
    <property type="match status" value="1"/>
</dbReference>
<keyword evidence="4" id="KW-1185">Reference proteome</keyword>
<keyword evidence="1" id="KW-0597">Phosphoprotein</keyword>
<protein>
    <recommendedName>
        <fullName evidence="2">Response regulatory domain-containing protein</fullName>
    </recommendedName>
</protein>
<evidence type="ECO:0000256" key="1">
    <source>
        <dbReference type="PROSITE-ProRule" id="PRU00169"/>
    </source>
</evidence>
<comment type="caution">
    <text evidence="3">The sequence shown here is derived from an EMBL/GenBank/DDBJ whole genome shotgun (WGS) entry which is preliminary data.</text>
</comment>
<evidence type="ECO:0000313" key="3">
    <source>
        <dbReference type="EMBL" id="OLR65206.1"/>
    </source>
</evidence>
<dbReference type="SUPFAM" id="SSF52172">
    <property type="entry name" value="CheY-like"/>
    <property type="match status" value="1"/>
</dbReference>